<protein>
    <submittedName>
        <fullName evidence="1">Uncharacterized protein</fullName>
    </submittedName>
</protein>
<accession>A0A381NW19</accession>
<dbReference type="EMBL" id="UINC01000643">
    <property type="protein sequence ID" value="SUZ58812.1"/>
    <property type="molecule type" value="Genomic_DNA"/>
</dbReference>
<dbReference type="AlphaFoldDB" id="A0A381NW19"/>
<organism evidence="1">
    <name type="scientific">marine metagenome</name>
    <dbReference type="NCBI Taxonomy" id="408172"/>
    <lineage>
        <taxon>unclassified sequences</taxon>
        <taxon>metagenomes</taxon>
        <taxon>ecological metagenomes</taxon>
    </lineage>
</organism>
<sequence>MRVIRLIDAPIVTFGLHPIIEENI</sequence>
<name>A0A381NW19_9ZZZZ</name>
<proteinExistence type="predicted"/>
<reference evidence="1" key="1">
    <citation type="submission" date="2018-05" db="EMBL/GenBank/DDBJ databases">
        <authorList>
            <person name="Lanie J.A."/>
            <person name="Ng W.-L."/>
            <person name="Kazmierczak K.M."/>
            <person name="Andrzejewski T.M."/>
            <person name="Davidsen T.M."/>
            <person name="Wayne K.J."/>
            <person name="Tettelin H."/>
            <person name="Glass J.I."/>
            <person name="Rusch D."/>
            <person name="Podicherti R."/>
            <person name="Tsui H.-C.T."/>
            <person name="Winkler M.E."/>
        </authorList>
    </citation>
    <scope>NUCLEOTIDE SEQUENCE</scope>
</reference>
<gene>
    <name evidence="1" type="ORF">METZ01_LOCUS11666</name>
</gene>
<evidence type="ECO:0000313" key="1">
    <source>
        <dbReference type="EMBL" id="SUZ58812.1"/>
    </source>
</evidence>